<evidence type="ECO:0000313" key="3">
    <source>
        <dbReference type="EMBL" id="MCL6353850.1"/>
    </source>
</evidence>
<evidence type="ECO:0000313" key="5">
    <source>
        <dbReference type="EMBL" id="MCL6371247.1"/>
    </source>
</evidence>
<dbReference type="EMBL" id="SGPY01000020">
    <property type="protein sequence ID" value="MCL6371247.1"/>
    <property type="molecule type" value="Genomic_DNA"/>
</dbReference>
<evidence type="ECO:0000256" key="1">
    <source>
        <dbReference type="SAM" id="MobiDB-lite"/>
    </source>
</evidence>
<name>A0AAW5GKC8_9GAMM</name>
<accession>A0AAW5GKC8</accession>
<organism evidence="4 7">
    <name type="scientific">Pectobacterium polaris</name>
    <dbReference type="NCBI Taxonomy" id="2042057"/>
    <lineage>
        <taxon>Bacteria</taxon>
        <taxon>Pseudomonadati</taxon>
        <taxon>Pseudomonadota</taxon>
        <taxon>Gammaproteobacteria</taxon>
        <taxon>Enterobacterales</taxon>
        <taxon>Pectobacteriaceae</taxon>
        <taxon>Pectobacterium</taxon>
    </lineage>
</organism>
<evidence type="ECO:0000313" key="7">
    <source>
        <dbReference type="Proteomes" id="UP001057360"/>
    </source>
</evidence>
<dbReference type="EMBL" id="SGPX01000020">
    <property type="protein sequence ID" value="MCL6353843.1"/>
    <property type="molecule type" value="Genomic_DNA"/>
</dbReference>
<proteinExistence type="predicted"/>
<dbReference type="AlphaFoldDB" id="A0AAW5GKC8"/>
<dbReference type="Proteomes" id="UP001055618">
    <property type="component" value="Unassembled WGS sequence"/>
</dbReference>
<sequence length="197" mass="20871">MSPGQRSPSSHSSCHVAGLSSFNIMWHYAQVAERNQRATHIMSAPFNARARCGYFGNGERLAAGVGFLARCGAQLASSLCYEPQRASLALTVWPPSLAAEAPALILDQRQHQPQSRSRSFVTALKGFTSPPPQPCCTGCARLAVASSLLVPVLAIFAPCGPRRGPPRSTSCLAGFASPHPADASPSHRQAAERLAPR</sequence>
<gene>
    <name evidence="2" type="ORF">EXT50_22080</name>
    <name evidence="3" type="ORF">EXT50_22120</name>
    <name evidence="4" type="ORF">EXT53_22095</name>
    <name evidence="5" type="ORF">EXT53_22135</name>
</gene>
<evidence type="ECO:0000313" key="2">
    <source>
        <dbReference type="EMBL" id="MCL6353843.1"/>
    </source>
</evidence>
<keyword evidence="6" id="KW-1185">Reference proteome</keyword>
<evidence type="ECO:0000313" key="4">
    <source>
        <dbReference type="EMBL" id="MCL6371240.1"/>
    </source>
</evidence>
<reference evidence="4" key="1">
    <citation type="submission" date="2019-02" db="EMBL/GenBank/DDBJ databases">
        <title>New Zealand Erwinia strains with phe-tRNA free attachment sites.</title>
        <authorList>
            <person name="Nunes-Leite L."/>
            <person name="Pitman A.R."/>
        </authorList>
    </citation>
    <scope>NUCLEOTIDE SEQUENCE</scope>
    <source>
        <strain evidence="4">Ec-140</strain>
        <strain evidence="2">Ec-143</strain>
    </source>
</reference>
<protein>
    <submittedName>
        <fullName evidence="4">Uncharacterized protein</fullName>
    </submittedName>
</protein>
<dbReference type="EMBL" id="SGPX01000020">
    <property type="protein sequence ID" value="MCL6353850.1"/>
    <property type="molecule type" value="Genomic_DNA"/>
</dbReference>
<feature type="region of interest" description="Disordered" evidence="1">
    <location>
        <begin position="170"/>
        <end position="197"/>
    </location>
</feature>
<dbReference type="EMBL" id="SGPY01000020">
    <property type="protein sequence ID" value="MCL6371240.1"/>
    <property type="molecule type" value="Genomic_DNA"/>
</dbReference>
<dbReference type="Proteomes" id="UP001057360">
    <property type="component" value="Unassembled WGS sequence"/>
</dbReference>
<comment type="caution">
    <text evidence="4">The sequence shown here is derived from an EMBL/GenBank/DDBJ whole genome shotgun (WGS) entry which is preliminary data.</text>
</comment>
<evidence type="ECO:0000313" key="6">
    <source>
        <dbReference type="Proteomes" id="UP001055618"/>
    </source>
</evidence>